<reference evidence="1 2" key="1">
    <citation type="journal article" date="2014" name="Int. J. Syst. Evol. Microbiol.">
        <title>Complete genome sequence of Corynebacterium casei LMG S-19264T (=DSM 44701T), isolated from a smear-ripened cheese.</title>
        <authorList>
            <consortium name="US DOE Joint Genome Institute (JGI-PGF)"/>
            <person name="Walter F."/>
            <person name="Albersmeier A."/>
            <person name="Kalinowski J."/>
            <person name="Ruckert C."/>
        </authorList>
    </citation>
    <scope>NUCLEOTIDE SEQUENCE [LARGE SCALE GENOMIC DNA]</scope>
    <source>
        <strain evidence="1 2">KCTC 12285</strain>
    </source>
</reference>
<evidence type="ECO:0000313" key="1">
    <source>
        <dbReference type="EMBL" id="GGX11730.1"/>
    </source>
</evidence>
<dbReference type="Proteomes" id="UP000601108">
    <property type="component" value="Unassembled WGS sequence"/>
</dbReference>
<name>A0A918JT35_9FLAO</name>
<gene>
    <name evidence="1" type="ORF">GCM10007384_11790</name>
</gene>
<dbReference type="EMBL" id="BMWS01000006">
    <property type="protein sequence ID" value="GGX11730.1"/>
    <property type="molecule type" value="Genomic_DNA"/>
</dbReference>
<sequence length="510" mass="56533">MGRVWFTDHPHISATFEDLTIVTPRITNAYFAQKVVTAGTPAQGDTAATAPTVAFNEIHQGILGRDMYILVETENFIPLNQNILSTERASLTVTLKTADCNLTGTAEQTLQITDGTAAIESITVQVGDTTALNDSNGDCPYGNVDEFTDTAIIKVSLRPNTRAVFDTWAENISNAGQDLPAIEIEIAHEDANMIVAYGPEENPQGVWVASGRFMNTDGHRFTLQNKNVYEIYHGDNLFNPLGTHTHNGEVVRRRIASIENTFSTDVKYFFYNGIDNCYEICECPLSTARRRNNGQRVSTTLFQSTYNNFTSSVPAPEGGDAETNYHYADGSIISYGQAYGYRRYPLANPNNLNDLVNLIRMPDNLNFNQETGSNRVRATFTYRNTARRYCNPESFAGFLGSLIQLDREDIVCTGMCFADATSYPSVTHPNGDSVDTAYLATLTREQLKVNAFNDFYFDNVYKGYGYKIINGVQVTTISWLPSLTNATAISGHEDHLHAGDFDSNKLLILN</sequence>
<evidence type="ECO:0000313" key="2">
    <source>
        <dbReference type="Proteomes" id="UP000601108"/>
    </source>
</evidence>
<proteinExistence type="predicted"/>
<keyword evidence="2" id="KW-1185">Reference proteome</keyword>
<dbReference type="AlphaFoldDB" id="A0A918JT35"/>
<organism evidence="1 2">
    <name type="scientific">Aquimarina muelleri</name>
    <dbReference type="NCBI Taxonomy" id="279356"/>
    <lineage>
        <taxon>Bacteria</taxon>
        <taxon>Pseudomonadati</taxon>
        <taxon>Bacteroidota</taxon>
        <taxon>Flavobacteriia</taxon>
        <taxon>Flavobacteriales</taxon>
        <taxon>Flavobacteriaceae</taxon>
        <taxon>Aquimarina</taxon>
    </lineage>
</organism>
<dbReference type="RefSeq" id="WP_027411674.1">
    <property type="nucleotide sequence ID" value="NZ_BMWS01000006.1"/>
</dbReference>
<comment type="caution">
    <text evidence="1">The sequence shown here is derived from an EMBL/GenBank/DDBJ whole genome shotgun (WGS) entry which is preliminary data.</text>
</comment>
<accession>A0A918JT35</accession>
<protein>
    <submittedName>
        <fullName evidence="1">Uncharacterized protein</fullName>
    </submittedName>
</protein>